<dbReference type="AlphaFoldDB" id="A0A3E5AH54"/>
<dbReference type="EMBL" id="QSUC01000006">
    <property type="protein sequence ID" value="RGN11315.1"/>
    <property type="molecule type" value="Genomic_DNA"/>
</dbReference>
<evidence type="ECO:0000313" key="5">
    <source>
        <dbReference type="Proteomes" id="UP000261245"/>
    </source>
</evidence>
<evidence type="ECO:0000313" key="4">
    <source>
        <dbReference type="EMBL" id="RHK12977.1"/>
    </source>
</evidence>
<organism evidence="2 7">
    <name type="scientific">Segatella copri</name>
    <dbReference type="NCBI Taxonomy" id="165179"/>
    <lineage>
        <taxon>Bacteria</taxon>
        <taxon>Pseudomonadati</taxon>
        <taxon>Bacteroidota</taxon>
        <taxon>Bacteroidia</taxon>
        <taxon>Bacteroidales</taxon>
        <taxon>Prevotellaceae</taxon>
        <taxon>Segatella</taxon>
    </lineage>
</organism>
<reference evidence="5 6" key="1">
    <citation type="submission" date="2018-08" db="EMBL/GenBank/DDBJ databases">
        <title>A genome reference for cultivated species of the human gut microbiota.</title>
        <authorList>
            <person name="Zou Y."/>
            <person name="Xue W."/>
            <person name="Luo G."/>
        </authorList>
    </citation>
    <scope>NUCLEOTIDE SEQUENCE [LARGE SCALE GENOMIC DNA]</scope>
    <source>
        <strain evidence="4 6">AF46-2NS</strain>
        <strain evidence="3 5">OM06-11</strain>
    </source>
</reference>
<comment type="caution">
    <text evidence="2">The sequence shown here is derived from an EMBL/GenBank/DDBJ whole genome shotgun (WGS) entry which is preliminary data.</text>
</comment>
<dbReference type="Proteomes" id="UP000286211">
    <property type="component" value="Unassembled WGS sequence"/>
</dbReference>
<dbReference type="Proteomes" id="UP000261245">
    <property type="component" value="Unassembled WGS sequence"/>
</dbReference>
<dbReference type="EMBL" id="QRNB01000002">
    <property type="protein sequence ID" value="RHK12977.1"/>
    <property type="molecule type" value="Genomic_DNA"/>
</dbReference>
<evidence type="ECO:0000256" key="1">
    <source>
        <dbReference type="SAM" id="SignalP"/>
    </source>
</evidence>
<proteinExistence type="predicted"/>
<evidence type="ECO:0000313" key="7">
    <source>
        <dbReference type="Proteomes" id="UP000358159"/>
    </source>
</evidence>
<dbReference type="RefSeq" id="WP_117727435.1">
    <property type="nucleotide sequence ID" value="NZ_QRSU01000005.1"/>
</dbReference>
<feature type="chain" id="PRO_5043182683" description="DUF3575 domain-containing protein" evidence="1">
    <location>
        <begin position="25"/>
        <end position="130"/>
    </location>
</feature>
<keyword evidence="1" id="KW-0732">Signal</keyword>
<evidence type="ECO:0000313" key="2">
    <source>
        <dbReference type="EMBL" id="MQO55253.1"/>
    </source>
</evidence>
<name>A0A3E5AH54_9BACT</name>
<evidence type="ECO:0000313" key="3">
    <source>
        <dbReference type="EMBL" id="RGN11315.1"/>
    </source>
</evidence>
<evidence type="ECO:0008006" key="8">
    <source>
        <dbReference type="Google" id="ProtNLM"/>
    </source>
</evidence>
<accession>A0A3E5AH54</accession>
<evidence type="ECO:0000313" key="6">
    <source>
        <dbReference type="Proteomes" id="UP000286211"/>
    </source>
</evidence>
<reference evidence="2 7" key="2">
    <citation type="submission" date="2019-09" db="EMBL/GenBank/DDBJ databases">
        <title>Distinct polysaccharide growth profiles of human intestinal Prevotella copri isolates.</title>
        <authorList>
            <person name="Fehlner-Peach H."/>
            <person name="Magnabosco C."/>
            <person name="Raghavan V."/>
            <person name="Scher J.U."/>
            <person name="Tett A."/>
            <person name="Cox L.M."/>
            <person name="Gottsegen C."/>
            <person name="Watters A."/>
            <person name="Wiltshire- Gordon J.D."/>
            <person name="Segata N."/>
            <person name="Bonneau R."/>
            <person name="Littman D.R."/>
        </authorList>
    </citation>
    <scope>NUCLEOTIDE SEQUENCE [LARGE SCALE GENOMIC DNA]</scope>
    <source>
        <strain evidence="2 7">BVe41219</strain>
    </source>
</reference>
<protein>
    <recommendedName>
        <fullName evidence="8">DUF3575 domain-containing protein</fullName>
    </recommendedName>
</protein>
<gene>
    <name evidence="4" type="ORF">DW079_00590</name>
    <name evidence="3" type="ORF">DXB80_04025</name>
    <name evidence="2" type="ORF">F7D42_05915</name>
</gene>
<sequence length="130" mass="14605">MKNCIKVSLLSILLLMFCTLAMNAADNKPIAQIGFTAPLRTTVEIMQPLKMSKYTFSESTTHMFSLENYSFTGGAYFKMGINVSVSGKTLTVYYGGKTYMTKSLEYGANLVDFFIPLTSYKSFLFYITIK</sequence>
<dbReference type="EMBL" id="VZAZ01000022">
    <property type="protein sequence ID" value="MQO55253.1"/>
    <property type="molecule type" value="Genomic_DNA"/>
</dbReference>
<feature type="signal peptide" evidence="1">
    <location>
        <begin position="1"/>
        <end position="24"/>
    </location>
</feature>
<dbReference type="Proteomes" id="UP000358159">
    <property type="component" value="Unassembled WGS sequence"/>
</dbReference>